<dbReference type="Pfam" id="PF07715">
    <property type="entry name" value="Plug"/>
    <property type="match status" value="1"/>
</dbReference>
<comment type="similarity">
    <text evidence="11 12">Belongs to the TonB-dependent receptor family.</text>
</comment>
<name>A0ABT2C1F5_9BURK</name>
<comment type="caution">
    <text evidence="16">The sequence shown here is derived from an EMBL/GenBank/DDBJ whole genome shotgun (WGS) entry which is preliminary data.</text>
</comment>
<dbReference type="InterPro" id="IPR039426">
    <property type="entry name" value="TonB-dep_rcpt-like"/>
</dbReference>
<keyword evidence="4" id="KW-0410">Iron transport</keyword>
<dbReference type="Pfam" id="PF00593">
    <property type="entry name" value="TonB_dep_Rec_b-barrel"/>
    <property type="match status" value="1"/>
</dbReference>
<evidence type="ECO:0000256" key="12">
    <source>
        <dbReference type="RuleBase" id="RU003357"/>
    </source>
</evidence>
<dbReference type="InterPro" id="IPR012910">
    <property type="entry name" value="Plug_dom"/>
</dbReference>
<protein>
    <submittedName>
        <fullName evidence="16">TonB-dependent receptor</fullName>
    </submittedName>
</protein>
<dbReference type="PANTHER" id="PTHR32552">
    <property type="entry name" value="FERRICHROME IRON RECEPTOR-RELATED"/>
    <property type="match status" value="1"/>
</dbReference>
<dbReference type="Proteomes" id="UP001165263">
    <property type="component" value="Unassembled WGS sequence"/>
</dbReference>
<keyword evidence="7" id="KW-0406">Ion transport</keyword>
<proteinExistence type="inferred from homology"/>
<reference evidence="16" key="1">
    <citation type="submission" date="2022-08" db="EMBL/GenBank/DDBJ databases">
        <title>Reclassification of Massilia species as members of the genera Telluria, Duganella, Pseudoduganella, Mokoshia gen. nov. and Zemynaea gen. nov. using orthogonal and non-orthogonal genome-based approaches.</title>
        <authorList>
            <person name="Bowman J.P."/>
        </authorList>
    </citation>
    <scope>NUCLEOTIDE SEQUENCE</scope>
    <source>
        <strain evidence="16">LMG 11547</strain>
    </source>
</reference>
<keyword evidence="3 11" id="KW-1134">Transmembrane beta strand</keyword>
<evidence type="ECO:0000256" key="10">
    <source>
        <dbReference type="ARBA" id="ARBA00023237"/>
    </source>
</evidence>
<keyword evidence="5 11" id="KW-0812">Transmembrane</keyword>
<feature type="signal peptide" evidence="13">
    <location>
        <begin position="1"/>
        <end position="21"/>
    </location>
</feature>
<dbReference type="InterPro" id="IPR000531">
    <property type="entry name" value="Beta-barrel_TonB"/>
</dbReference>
<comment type="subcellular location">
    <subcellularLocation>
        <location evidence="1 11">Cell outer membrane</location>
        <topology evidence="1 11">Multi-pass membrane protein</topology>
    </subcellularLocation>
</comment>
<keyword evidence="6" id="KW-0408">Iron</keyword>
<keyword evidence="17" id="KW-1185">Reference proteome</keyword>
<dbReference type="Gene3D" id="2.40.170.20">
    <property type="entry name" value="TonB-dependent receptor, beta-barrel domain"/>
    <property type="match status" value="1"/>
</dbReference>
<evidence type="ECO:0000256" key="1">
    <source>
        <dbReference type="ARBA" id="ARBA00004571"/>
    </source>
</evidence>
<evidence type="ECO:0000259" key="15">
    <source>
        <dbReference type="Pfam" id="PF07715"/>
    </source>
</evidence>
<gene>
    <name evidence="16" type="ORF">NX786_17905</name>
</gene>
<evidence type="ECO:0000256" key="3">
    <source>
        <dbReference type="ARBA" id="ARBA00022452"/>
    </source>
</evidence>
<evidence type="ECO:0000313" key="17">
    <source>
        <dbReference type="Proteomes" id="UP001165263"/>
    </source>
</evidence>
<dbReference type="EMBL" id="JANUHC010000006">
    <property type="protein sequence ID" value="MCS0631212.1"/>
    <property type="molecule type" value="Genomic_DNA"/>
</dbReference>
<feature type="chain" id="PRO_5047411253" evidence="13">
    <location>
        <begin position="22"/>
        <end position="729"/>
    </location>
</feature>
<evidence type="ECO:0000256" key="4">
    <source>
        <dbReference type="ARBA" id="ARBA00022496"/>
    </source>
</evidence>
<evidence type="ECO:0000256" key="11">
    <source>
        <dbReference type="PROSITE-ProRule" id="PRU01360"/>
    </source>
</evidence>
<evidence type="ECO:0000256" key="13">
    <source>
        <dbReference type="SAM" id="SignalP"/>
    </source>
</evidence>
<evidence type="ECO:0000256" key="5">
    <source>
        <dbReference type="ARBA" id="ARBA00022692"/>
    </source>
</evidence>
<evidence type="ECO:0000259" key="14">
    <source>
        <dbReference type="Pfam" id="PF00593"/>
    </source>
</evidence>
<dbReference type="PANTHER" id="PTHR32552:SF81">
    <property type="entry name" value="TONB-DEPENDENT OUTER MEMBRANE RECEPTOR"/>
    <property type="match status" value="1"/>
</dbReference>
<evidence type="ECO:0000313" key="16">
    <source>
        <dbReference type="EMBL" id="MCS0631212.1"/>
    </source>
</evidence>
<evidence type="ECO:0000256" key="8">
    <source>
        <dbReference type="ARBA" id="ARBA00023077"/>
    </source>
</evidence>
<evidence type="ECO:0000256" key="6">
    <source>
        <dbReference type="ARBA" id="ARBA00023004"/>
    </source>
</evidence>
<keyword evidence="13" id="KW-0732">Signal</keyword>
<sequence>MKYLIASTSIGVLAAANTVYAQESNETANADAPKQAITEVIVTAQKRSTSIQKTPVSMEVYKGDDLVTRGVTDIVALGNTDTSVNIQMNTGVPVVAVRGVSSSNTSETGDPSVSIATDGIFLNRNYAAFAGFYDIERVEILRGPQGTLFGRNSTGGTLNIITRKPEIGENNGRLTSEFGSFNQRNFDGFANLSFSDNAAMRASFSSRHHDGYRKASDMPLRGDDEDAQSTRLQFLFEPTKRVSLWFAAESTKLGGNGSVSENLPFVYPTTGGNEPLHSFSASQSSDGKRFAFGGFPKLNATIKDYKWSATVSDIFPNVTLTYVGGYNSTDYNRQLNVFNNMNTRTMTFIQREHPNTVNQELRLSSDAKSPLVWQVGAYYFKEKSKVYTNEFWDYLASNQTELLLFDFPQVDSSSTALFGQVSYDLTQQLKLSVGARETKDKKVRTGIFSLFGPYTGAPFTINIPQDGRSDSKKATWAVDLDYQMTRSSLLYAKVSTGYKAGGFSGTETYGPETVIAYELGSKNRFLDNRVQLNLAAYKMDYKDQQVSQFVSGVTSSGIQTVNAGRSELYGLESSLLANLDYGRVNLSANYLHARYKSFVTTAGYDSTVNLNLSGNKVPLAPALSLSAQYEYDIADVLGGMLTPRARVKHESEKYFAPTNFANQRQGGYTTLDLNLDFKPGKANWLLQFYVNNATDKKIFTQADESYLNADYTYTYAPPRTYGARLTVDF</sequence>
<dbReference type="SUPFAM" id="SSF56935">
    <property type="entry name" value="Porins"/>
    <property type="match status" value="1"/>
</dbReference>
<keyword evidence="10 11" id="KW-0998">Cell outer membrane</keyword>
<evidence type="ECO:0000256" key="7">
    <source>
        <dbReference type="ARBA" id="ARBA00023065"/>
    </source>
</evidence>
<keyword evidence="8 12" id="KW-0798">TonB box</keyword>
<keyword evidence="9 11" id="KW-0472">Membrane</keyword>
<evidence type="ECO:0000256" key="9">
    <source>
        <dbReference type="ARBA" id="ARBA00023136"/>
    </source>
</evidence>
<feature type="domain" description="TonB-dependent receptor plug" evidence="15">
    <location>
        <begin position="51"/>
        <end position="157"/>
    </location>
</feature>
<dbReference type="RefSeq" id="WP_259450293.1">
    <property type="nucleotide sequence ID" value="NZ_CP119520.1"/>
</dbReference>
<keyword evidence="2 11" id="KW-0813">Transport</keyword>
<organism evidence="16 17">
    <name type="scientific">Telluria mixta</name>
    <dbReference type="NCBI Taxonomy" id="34071"/>
    <lineage>
        <taxon>Bacteria</taxon>
        <taxon>Pseudomonadati</taxon>
        <taxon>Pseudomonadota</taxon>
        <taxon>Betaproteobacteria</taxon>
        <taxon>Burkholderiales</taxon>
        <taxon>Oxalobacteraceae</taxon>
        <taxon>Telluria group</taxon>
        <taxon>Telluria</taxon>
    </lineage>
</organism>
<feature type="domain" description="TonB-dependent receptor-like beta-barrel" evidence="14">
    <location>
        <begin position="270"/>
        <end position="692"/>
    </location>
</feature>
<evidence type="ECO:0000256" key="2">
    <source>
        <dbReference type="ARBA" id="ARBA00022448"/>
    </source>
</evidence>
<dbReference type="PROSITE" id="PS52016">
    <property type="entry name" value="TONB_DEPENDENT_REC_3"/>
    <property type="match status" value="1"/>
</dbReference>
<keyword evidence="16" id="KW-0675">Receptor</keyword>
<dbReference type="InterPro" id="IPR036942">
    <property type="entry name" value="Beta-barrel_TonB_sf"/>
</dbReference>
<accession>A0ABT2C1F5</accession>